<evidence type="ECO:0000313" key="9">
    <source>
        <dbReference type="Proteomes" id="UP001465755"/>
    </source>
</evidence>
<keyword evidence="9" id="KW-1185">Reference proteome</keyword>
<dbReference type="GO" id="GO:0051537">
    <property type="term" value="F:2 iron, 2 sulfur cluster binding"/>
    <property type="evidence" value="ECO:0007669"/>
    <property type="project" value="UniProtKB-KW"/>
</dbReference>
<comment type="cofactor">
    <cofactor evidence="5">
        <name>[2Fe-2S] cluster</name>
        <dbReference type="ChEBI" id="CHEBI:190135"/>
    </cofactor>
</comment>
<proteinExistence type="predicted"/>
<keyword evidence="4" id="KW-0411">Iron-sulfur</keyword>
<dbReference type="PANTHER" id="PTHR21496:SF0">
    <property type="entry name" value="RIESKE DOMAIN-CONTAINING PROTEIN"/>
    <property type="match status" value="1"/>
</dbReference>
<dbReference type="InterPro" id="IPR036922">
    <property type="entry name" value="Rieske_2Fe-2S_sf"/>
</dbReference>
<dbReference type="PANTHER" id="PTHR21496">
    <property type="entry name" value="FERREDOXIN-RELATED"/>
    <property type="match status" value="1"/>
</dbReference>
<name>A0AAW1NN29_9CHLO</name>
<dbReference type="SUPFAM" id="SSF50022">
    <property type="entry name" value="ISP domain"/>
    <property type="match status" value="1"/>
</dbReference>
<comment type="caution">
    <text evidence="8">The sequence shown here is derived from an EMBL/GenBank/DDBJ whole genome shotgun (WGS) entry which is preliminary data.</text>
</comment>
<dbReference type="GO" id="GO:0046872">
    <property type="term" value="F:metal ion binding"/>
    <property type="evidence" value="ECO:0007669"/>
    <property type="project" value="UniProtKB-KW"/>
</dbReference>
<gene>
    <name evidence="8" type="ORF">WJX73_010728</name>
</gene>
<accession>A0AAW1NN29</accession>
<keyword evidence="1" id="KW-0001">2Fe-2S</keyword>
<sequence>MVVAAVLRSHELPEGGKVYKELGNRSVLLLRRHGVTYCLDAHCHHMGLSLANGEVTDVEDTPVITCPWHHRKIGLATGCLVGSTGCTQQRQRTHEVREVGGTIWVNIQSEPEQQLESDQNKSSFPSGVLG</sequence>
<evidence type="ECO:0000256" key="5">
    <source>
        <dbReference type="ARBA" id="ARBA00034078"/>
    </source>
</evidence>
<organism evidence="8 9">
    <name type="scientific">Symbiochloris irregularis</name>
    <dbReference type="NCBI Taxonomy" id="706552"/>
    <lineage>
        <taxon>Eukaryota</taxon>
        <taxon>Viridiplantae</taxon>
        <taxon>Chlorophyta</taxon>
        <taxon>core chlorophytes</taxon>
        <taxon>Trebouxiophyceae</taxon>
        <taxon>Trebouxiales</taxon>
        <taxon>Trebouxiaceae</taxon>
        <taxon>Symbiochloris</taxon>
    </lineage>
</organism>
<dbReference type="AlphaFoldDB" id="A0AAW1NN29"/>
<keyword evidence="3" id="KW-0408">Iron</keyword>
<evidence type="ECO:0000256" key="3">
    <source>
        <dbReference type="ARBA" id="ARBA00023004"/>
    </source>
</evidence>
<dbReference type="PROSITE" id="PS51296">
    <property type="entry name" value="RIESKE"/>
    <property type="match status" value="1"/>
</dbReference>
<feature type="domain" description="Rieske" evidence="7">
    <location>
        <begin position="3"/>
        <end position="105"/>
    </location>
</feature>
<dbReference type="Proteomes" id="UP001465755">
    <property type="component" value="Unassembled WGS sequence"/>
</dbReference>
<protein>
    <recommendedName>
        <fullName evidence="7">Rieske domain-containing protein</fullName>
    </recommendedName>
</protein>
<evidence type="ECO:0000313" key="8">
    <source>
        <dbReference type="EMBL" id="KAK9787250.1"/>
    </source>
</evidence>
<dbReference type="Gene3D" id="2.102.10.10">
    <property type="entry name" value="Rieske [2Fe-2S] iron-sulphur domain"/>
    <property type="match status" value="1"/>
</dbReference>
<keyword evidence="2" id="KW-0479">Metal-binding</keyword>
<evidence type="ECO:0000256" key="4">
    <source>
        <dbReference type="ARBA" id="ARBA00023014"/>
    </source>
</evidence>
<dbReference type="EMBL" id="JALJOQ010000253">
    <property type="protein sequence ID" value="KAK9787250.1"/>
    <property type="molecule type" value="Genomic_DNA"/>
</dbReference>
<evidence type="ECO:0000256" key="2">
    <source>
        <dbReference type="ARBA" id="ARBA00022723"/>
    </source>
</evidence>
<dbReference type="InterPro" id="IPR017941">
    <property type="entry name" value="Rieske_2Fe-2S"/>
</dbReference>
<dbReference type="Pfam" id="PF00355">
    <property type="entry name" value="Rieske"/>
    <property type="match status" value="1"/>
</dbReference>
<evidence type="ECO:0000256" key="6">
    <source>
        <dbReference type="SAM" id="MobiDB-lite"/>
    </source>
</evidence>
<evidence type="ECO:0000256" key="1">
    <source>
        <dbReference type="ARBA" id="ARBA00022714"/>
    </source>
</evidence>
<feature type="region of interest" description="Disordered" evidence="6">
    <location>
        <begin position="111"/>
        <end position="130"/>
    </location>
</feature>
<reference evidence="8 9" key="1">
    <citation type="journal article" date="2024" name="Nat. Commun.">
        <title>Phylogenomics reveals the evolutionary origins of lichenization in chlorophyte algae.</title>
        <authorList>
            <person name="Puginier C."/>
            <person name="Libourel C."/>
            <person name="Otte J."/>
            <person name="Skaloud P."/>
            <person name="Haon M."/>
            <person name="Grisel S."/>
            <person name="Petersen M."/>
            <person name="Berrin J.G."/>
            <person name="Delaux P.M."/>
            <person name="Dal Grande F."/>
            <person name="Keller J."/>
        </authorList>
    </citation>
    <scope>NUCLEOTIDE SEQUENCE [LARGE SCALE GENOMIC DNA]</scope>
    <source>
        <strain evidence="8 9">SAG 2036</strain>
    </source>
</reference>
<evidence type="ECO:0000259" key="7">
    <source>
        <dbReference type="PROSITE" id="PS51296"/>
    </source>
</evidence>